<name>A0A518HU58_9BACT</name>
<keyword evidence="2" id="KW-1133">Transmembrane helix</keyword>
<evidence type="ECO:0008006" key="5">
    <source>
        <dbReference type="Google" id="ProtNLM"/>
    </source>
</evidence>
<feature type="transmembrane region" description="Helical" evidence="2">
    <location>
        <begin position="267"/>
        <end position="287"/>
    </location>
</feature>
<evidence type="ECO:0000313" key="4">
    <source>
        <dbReference type="Proteomes" id="UP000319004"/>
    </source>
</evidence>
<keyword evidence="2" id="KW-0472">Membrane</keyword>
<feature type="transmembrane region" description="Helical" evidence="2">
    <location>
        <begin position="331"/>
        <end position="350"/>
    </location>
</feature>
<protein>
    <recommendedName>
        <fullName evidence="5">Phage-related minor tail protein</fullName>
    </recommendedName>
</protein>
<feature type="transmembrane region" description="Helical" evidence="2">
    <location>
        <begin position="410"/>
        <end position="430"/>
    </location>
</feature>
<evidence type="ECO:0000313" key="3">
    <source>
        <dbReference type="EMBL" id="QDV44366.1"/>
    </source>
</evidence>
<proteinExistence type="predicted"/>
<dbReference type="OrthoDB" id="292050at2"/>
<feature type="transmembrane region" description="Helical" evidence="2">
    <location>
        <begin position="293"/>
        <end position="319"/>
    </location>
</feature>
<dbReference type="KEGG" id="snep:Enr13x_42310"/>
<keyword evidence="2" id="KW-0812">Transmembrane</keyword>
<feature type="region of interest" description="Disordered" evidence="1">
    <location>
        <begin position="803"/>
        <end position="832"/>
    </location>
</feature>
<evidence type="ECO:0000256" key="2">
    <source>
        <dbReference type="SAM" id="Phobius"/>
    </source>
</evidence>
<dbReference type="AlphaFoldDB" id="A0A518HU58"/>
<evidence type="ECO:0000256" key="1">
    <source>
        <dbReference type="SAM" id="MobiDB-lite"/>
    </source>
</evidence>
<dbReference type="Proteomes" id="UP000319004">
    <property type="component" value="Chromosome"/>
</dbReference>
<reference evidence="3 4" key="1">
    <citation type="submission" date="2019-03" db="EMBL/GenBank/DDBJ databases">
        <title>Deep-cultivation of Planctomycetes and their phenomic and genomic characterization uncovers novel biology.</title>
        <authorList>
            <person name="Wiegand S."/>
            <person name="Jogler M."/>
            <person name="Boedeker C."/>
            <person name="Pinto D."/>
            <person name="Vollmers J."/>
            <person name="Rivas-Marin E."/>
            <person name="Kohn T."/>
            <person name="Peeters S.H."/>
            <person name="Heuer A."/>
            <person name="Rast P."/>
            <person name="Oberbeckmann S."/>
            <person name="Bunk B."/>
            <person name="Jeske O."/>
            <person name="Meyerdierks A."/>
            <person name="Storesund J.E."/>
            <person name="Kallscheuer N."/>
            <person name="Luecker S."/>
            <person name="Lage O.M."/>
            <person name="Pohl T."/>
            <person name="Merkel B.J."/>
            <person name="Hornburger P."/>
            <person name="Mueller R.-W."/>
            <person name="Bruemmer F."/>
            <person name="Labrenz M."/>
            <person name="Spormann A.M."/>
            <person name="Op den Camp H."/>
            <person name="Overmann J."/>
            <person name="Amann R."/>
            <person name="Jetten M.S.M."/>
            <person name="Mascher T."/>
            <person name="Medema M.H."/>
            <person name="Devos D.P."/>
            <person name="Kaster A.-K."/>
            <person name="Ovreas L."/>
            <person name="Rohde M."/>
            <person name="Galperin M.Y."/>
            <person name="Jogler C."/>
        </authorList>
    </citation>
    <scope>NUCLEOTIDE SEQUENCE [LARGE SCALE GENOMIC DNA]</scope>
    <source>
        <strain evidence="3 4">Enr13</strain>
    </source>
</reference>
<accession>A0A518HU58</accession>
<dbReference type="EMBL" id="CP037423">
    <property type="protein sequence ID" value="QDV44366.1"/>
    <property type="molecule type" value="Genomic_DNA"/>
</dbReference>
<sequence>MNRRGIKAGDAFVEVSIRDRLEQGIRGMQGRINRFAGSVGRLGGILTASSLASAGVFGALAKTFASTGDEIDKMSARTGVAVQTLSGLGFAAEQSGANLGAVERSMFGLSRSMLDLSRGSGEAVDAYGRLGITFQDVNGLSPEDQLLKVADGLAAVEDTSLRGALAQKIFGRAGREMLPLLALGAEGIRGLIDEADSLGRVLSEDDTKAAAELTDAMNRVQSVIKSVTLTIGGALAPAFTDIANTVSDASKFLVGFARENEGVVRGVFALIATVGLAGGGLLAFAGAAKIAAIGLGLVTGAMSLASFVSGAASALLGIFEAVVLSVSGAMAFATGTTAGLAAGMTLLAAAEAANATVAAFLTGVYTALGGIAAVLTGEIALGTVAMGIFSAVAAAAGTAVSIAFAPITLIILGVTAAIGVLVGMMAIAAVKAFNFAGTFDVIKGALGGVADTFSQVFDTIRAVIGSGDTEQLSRALWASIRLIWYRGIQGAVSLSKTAFVGFLGFVKRFFGELISISLDSVGILVDMFIRPWKILDRIQGIVGKISNIGGSFDISANVEGAEAELAAIRQSLAADEERTGEAEKRKGILDSLTGLAAPGADDGADDAEAIAQRRDDLLKSRLAALEQERIAITQGKDAAEDSAIRSMDLEKQQIELLLKRTRALRDLKKQQEQTQKRQDERVDAVFERAGQLSDQGVGPSEVFARVSRQIDADLAAGIIDDDDAAKAKERARGERDQAADQLRREAEAIAEAMKTAHEKLQDEVDRIRFLEKQGVLDPKIADSAEKASRKDFADQQEQIRIAKEQEEERIKQESQRPERARSDFRAPELSTTSGFAVGAQSLNAFGSVQERQLEKLSAIATNTKVLTKKQGGYAE</sequence>
<feature type="transmembrane region" description="Helical" evidence="2">
    <location>
        <begin position="384"/>
        <end position="404"/>
    </location>
</feature>
<feature type="compositionally biased region" description="Basic and acidic residues" evidence="1">
    <location>
        <begin position="803"/>
        <end position="826"/>
    </location>
</feature>
<feature type="transmembrane region" description="Helical" evidence="2">
    <location>
        <begin position="356"/>
        <end position="377"/>
    </location>
</feature>
<dbReference type="RefSeq" id="WP_145388719.1">
    <property type="nucleotide sequence ID" value="NZ_CP037423.1"/>
</dbReference>
<organism evidence="3 4">
    <name type="scientific">Stieleria neptunia</name>
    <dbReference type="NCBI Taxonomy" id="2527979"/>
    <lineage>
        <taxon>Bacteria</taxon>
        <taxon>Pseudomonadati</taxon>
        <taxon>Planctomycetota</taxon>
        <taxon>Planctomycetia</taxon>
        <taxon>Pirellulales</taxon>
        <taxon>Pirellulaceae</taxon>
        <taxon>Stieleria</taxon>
    </lineage>
</organism>
<keyword evidence="4" id="KW-1185">Reference proteome</keyword>
<gene>
    <name evidence="3" type="ORF">Enr13x_42310</name>
</gene>